<dbReference type="GO" id="GO:0006412">
    <property type="term" value="P:translation"/>
    <property type="evidence" value="ECO:0007669"/>
    <property type="project" value="UniProtKB-UniRule"/>
</dbReference>
<evidence type="ECO:0000313" key="10">
    <source>
        <dbReference type="EMBL" id="EEO40987.1"/>
    </source>
</evidence>
<dbReference type="InterPro" id="IPR036791">
    <property type="entry name" value="Ribosomal_bL9_C_sf"/>
</dbReference>
<dbReference type="eggNOG" id="COG0359">
    <property type="taxonomic scope" value="Bacteria"/>
</dbReference>
<keyword evidence="5 7" id="KW-0687">Ribonucleoprotein</keyword>
<dbReference type="SUPFAM" id="SSF55653">
    <property type="entry name" value="Ribosomal protein L9 C-domain"/>
    <property type="match status" value="1"/>
</dbReference>
<dbReference type="InterPro" id="IPR000244">
    <property type="entry name" value="Ribosomal_bL9"/>
</dbReference>
<keyword evidence="8" id="KW-0175">Coiled coil</keyword>
<keyword evidence="2 7" id="KW-0699">rRNA-binding</keyword>
<dbReference type="GO" id="GO:0003735">
    <property type="term" value="F:structural constituent of ribosome"/>
    <property type="evidence" value="ECO:0007669"/>
    <property type="project" value="InterPro"/>
</dbReference>
<keyword evidence="3 7" id="KW-0694">RNA-binding</keyword>
<feature type="coiled-coil region" evidence="8">
    <location>
        <begin position="48"/>
        <end position="79"/>
    </location>
</feature>
<comment type="similarity">
    <text evidence="1 7">Belongs to the bacterial ribosomal protein bL9 family.</text>
</comment>
<dbReference type="GO" id="GO:0005840">
    <property type="term" value="C:ribosome"/>
    <property type="evidence" value="ECO:0007669"/>
    <property type="project" value="UniProtKB-KW"/>
</dbReference>
<evidence type="ECO:0000256" key="3">
    <source>
        <dbReference type="ARBA" id="ARBA00022884"/>
    </source>
</evidence>
<evidence type="ECO:0000256" key="7">
    <source>
        <dbReference type="HAMAP-Rule" id="MF_00503"/>
    </source>
</evidence>
<comment type="function">
    <text evidence="7">Binds to the 23S rRNA.</text>
</comment>
<comment type="caution">
    <text evidence="10">The sequence shown here is derived from an EMBL/GenBank/DDBJ whole genome shotgun (WGS) entry which is preliminary data.</text>
</comment>
<evidence type="ECO:0000256" key="6">
    <source>
        <dbReference type="ARBA" id="ARBA00035292"/>
    </source>
</evidence>
<accession>A0A0M1VWE7</accession>
<dbReference type="InterPro" id="IPR020069">
    <property type="entry name" value="Ribosomal_bL9_C"/>
</dbReference>
<dbReference type="HAMAP" id="MF_00503">
    <property type="entry name" value="Ribosomal_bL9"/>
    <property type="match status" value="1"/>
</dbReference>
<dbReference type="Gene3D" id="3.10.430.100">
    <property type="entry name" value="Ribosomal protein L9, C-terminal domain"/>
    <property type="match status" value="1"/>
</dbReference>
<evidence type="ECO:0000259" key="9">
    <source>
        <dbReference type="PROSITE" id="PS00651"/>
    </source>
</evidence>
<evidence type="ECO:0000256" key="8">
    <source>
        <dbReference type="SAM" id="Coils"/>
    </source>
</evidence>
<dbReference type="PANTHER" id="PTHR21368">
    <property type="entry name" value="50S RIBOSOMAL PROTEIN L9"/>
    <property type="match status" value="1"/>
</dbReference>
<keyword evidence="4 7" id="KW-0689">Ribosomal protein</keyword>
<dbReference type="Pfam" id="PF03948">
    <property type="entry name" value="Ribosomal_L9_C"/>
    <property type="match status" value="1"/>
</dbReference>
<dbReference type="RefSeq" id="WP_005912614.1">
    <property type="nucleotide sequence ID" value="NZ_KQ235738.1"/>
</dbReference>
<evidence type="ECO:0000256" key="2">
    <source>
        <dbReference type="ARBA" id="ARBA00022730"/>
    </source>
</evidence>
<evidence type="ECO:0000256" key="1">
    <source>
        <dbReference type="ARBA" id="ARBA00010605"/>
    </source>
</evidence>
<gene>
    <name evidence="7" type="primary">rplI</name>
    <name evidence="10" type="ORF">FSCG_01700</name>
</gene>
<dbReference type="AlphaFoldDB" id="A0A0M1VWE7"/>
<dbReference type="InterPro" id="IPR020594">
    <property type="entry name" value="Ribosomal_bL9_bac/chp"/>
</dbReference>
<dbReference type="GO" id="GO:0019843">
    <property type="term" value="F:rRNA binding"/>
    <property type="evidence" value="ECO:0007669"/>
    <property type="project" value="UniProtKB-UniRule"/>
</dbReference>
<proteinExistence type="inferred from homology"/>
<dbReference type="InterPro" id="IPR036935">
    <property type="entry name" value="Ribosomal_bL9_N_sf"/>
</dbReference>
<dbReference type="PROSITE" id="PS00651">
    <property type="entry name" value="RIBOSOMAL_L9"/>
    <property type="match status" value="1"/>
</dbReference>
<evidence type="ECO:0000313" key="11">
    <source>
        <dbReference type="Proteomes" id="UP000004925"/>
    </source>
</evidence>
<dbReference type="FunFam" id="3.40.5.10:FF:000010">
    <property type="entry name" value="50S ribosomal protein L9"/>
    <property type="match status" value="1"/>
</dbReference>
<organism evidence="10 11">
    <name type="scientific">Fusobacterium vincentii 4_1_13</name>
    <dbReference type="NCBI Taxonomy" id="469606"/>
    <lineage>
        <taxon>Bacteria</taxon>
        <taxon>Fusobacteriati</taxon>
        <taxon>Fusobacteriota</taxon>
        <taxon>Fusobacteriia</taxon>
        <taxon>Fusobacteriales</taxon>
        <taxon>Fusobacteriaceae</taxon>
        <taxon>Fusobacterium</taxon>
    </lineage>
</organism>
<dbReference type="InterPro" id="IPR009027">
    <property type="entry name" value="Ribosomal_bL9/RNase_H1_N"/>
</dbReference>
<feature type="domain" description="Ribosomal protein L9" evidence="9">
    <location>
        <begin position="17"/>
        <end position="44"/>
    </location>
</feature>
<dbReference type="Pfam" id="PF01281">
    <property type="entry name" value="Ribosomal_L9_N"/>
    <property type="match status" value="1"/>
</dbReference>
<dbReference type="InterPro" id="IPR020070">
    <property type="entry name" value="Ribosomal_bL9_N"/>
</dbReference>
<evidence type="ECO:0000256" key="5">
    <source>
        <dbReference type="ARBA" id="ARBA00023274"/>
    </source>
</evidence>
<dbReference type="HOGENOM" id="CLU_078938_3_0_0"/>
<protein>
    <recommendedName>
        <fullName evidence="6 7">Large ribosomal subunit protein bL9</fullName>
    </recommendedName>
</protein>
<dbReference type="Gene3D" id="3.40.5.10">
    <property type="entry name" value="Ribosomal protein L9, N-terminal domain"/>
    <property type="match status" value="1"/>
</dbReference>
<sequence length="150" mass="16608">MATKIQVILLEDVAGQGRKGEIVTVSDGYAHNFLLKGKKGVLATPEELQKIENRKKKEAKKQEEERNKSLELKKLLESKVLNIPVKAGENGKLFGAITSKEIASQIKDELGLDIDKKKIEANIKNLGPDEVHIKLFTDVKAVIKVNVIAK</sequence>
<reference evidence="10 11" key="1">
    <citation type="submission" date="2011-10" db="EMBL/GenBank/DDBJ databases">
        <title>The Genome Sequence of Fusobacterium sp. 4_1_13.</title>
        <authorList>
            <consortium name="The Broad Institute Genome Sequencing Platform"/>
            <person name="Earl A."/>
            <person name="Ward D."/>
            <person name="Feldgarden M."/>
            <person name="Gevers D."/>
            <person name="Strauss J."/>
            <person name="Ambrose C."/>
            <person name="Allen-Vercoe E."/>
            <person name="Young S.K."/>
            <person name="Zeng Q."/>
            <person name="Gargeya S."/>
            <person name="Fitzgerald M."/>
            <person name="Haas B."/>
            <person name="Abouelleil A."/>
            <person name="Alvarado L."/>
            <person name="Arachchi H.M."/>
            <person name="Berlin A."/>
            <person name="Brown A."/>
            <person name="Chapman S.B."/>
            <person name="Chen Z."/>
            <person name="Dunbar C."/>
            <person name="Freedman E."/>
            <person name="Gearin G."/>
            <person name="Goldberg J."/>
            <person name="Griggs A."/>
            <person name="Gujja S."/>
            <person name="Heiman D."/>
            <person name="Howarth C."/>
            <person name="Larson L."/>
            <person name="Lui A."/>
            <person name="MacDonald P.J."/>
            <person name="Montmayeur A."/>
            <person name="Murphy C."/>
            <person name="Neiman D."/>
            <person name="Pearson M."/>
            <person name="Priest M."/>
            <person name="Roberts A."/>
            <person name="Saif S."/>
            <person name="Shea T."/>
            <person name="Shenoy N."/>
            <person name="Sisk P."/>
            <person name="Stolte C."/>
            <person name="Sykes S."/>
            <person name="Wortman J."/>
            <person name="Nusbaum C."/>
            <person name="Birren B."/>
        </authorList>
    </citation>
    <scope>NUCLEOTIDE SEQUENCE [LARGE SCALE GENOMIC DNA]</scope>
    <source>
        <strain evidence="10 11">4_1_13</strain>
    </source>
</reference>
<evidence type="ECO:0000256" key="4">
    <source>
        <dbReference type="ARBA" id="ARBA00022980"/>
    </source>
</evidence>
<dbReference type="EMBL" id="ACDE02000023">
    <property type="protein sequence ID" value="EEO40987.1"/>
    <property type="molecule type" value="Genomic_DNA"/>
</dbReference>
<name>A0A0M1VWE7_FUSVC</name>
<dbReference type="GO" id="GO:1990904">
    <property type="term" value="C:ribonucleoprotein complex"/>
    <property type="evidence" value="ECO:0007669"/>
    <property type="project" value="UniProtKB-KW"/>
</dbReference>
<dbReference type="Proteomes" id="UP000004925">
    <property type="component" value="Unassembled WGS sequence"/>
</dbReference>
<dbReference type="NCBIfam" id="TIGR00158">
    <property type="entry name" value="L9"/>
    <property type="match status" value="1"/>
</dbReference>
<dbReference type="SUPFAM" id="SSF55658">
    <property type="entry name" value="L9 N-domain-like"/>
    <property type="match status" value="1"/>
</dbReference>